<dbReference type="EMBL" id="JAEKNN010000029">
    <property type="protein sequence ID" value="MBJ7609090.1"/>
    <property type="molecule type" value="Genomic_DNA"/>
</dbReference>
<organism evidence="1 2">
    <name type="scientific">Candidatus Amunia macphersoniae</name>
    <dbReference type="NCBI Taxonomy" id="3127014"/>
    <lineage>
        <taxon>Bacteria</taxon>
        <taxon>Bacillati</taxon>
        <taxon>Candidatus Dormiibacterota</taxon>
        <taxon>Candidatus Dormibacteria</taxon>
        <taxon>Candidatus Aeolococcales</taxon>
        <taxon>Candidatus Aeolococcaceae</taxon>
        <taxon>Candidatus Amunia</taxon>
    </lineage>
</organism>
<accession>A0A934KNN4</accession>
<dbReference type="Proteomes" id="UP000614410">
    <property type="component" value="Unassembled WGS sequence"/>
</dbReference>
<evidence type="ECO:0000313" key="2">
    <source>
        <dbReference type="Proteomes" id="UP000614410"/>
    </source>
</evidence>
<dbReference type="CDD" id="cd07814">
    <property type="entry name" value="SRPBCC_CalC_Aha1-like"/>
    <property type="match status" value="1"/>
</dbReference>
<name>A0A934KNN4_9BACT</name>
<dbReference type="Gene3D" id="3.30.530.20">
    <property type="match status" value="1"/>
</dbReference>
<reference evidence="1 2" key="1">
    <citation type="submission" date="2020-10" db="EMBL/GenBank/DDBJ databases">
        <title>Ca. Dormibacterota MAGs.</title>
        <authorList>
            <person name="Montgomery K."/>
        </authorList>
    </citation>
    <scope>NUCLEOTIDE SEQUENCE [LARGE SCALE GENOMIC DNA]</scope>
    <source>
        <strain evidence="1">Mitchell_Peninsula_5</strain>
    </source>
</reference>
<sequence>MTDTALVGTDADFTRTLTIDATPAALRAAITTDEGVSGWWSPTVSRGPELLSVSFGNIGVDLRVVARPELVVWDVVSCSAEPDWVGTTIEFASAADAAGTIELVFTHRGLAALPCAETCFAGWTHYLPSLVSYVESGVGNPGPRRS</sequence>
<dbReference type="AlphaFoldDB" id="A0A934KNN4"/>
<protein>
    <submittedName>
        <fullName evidence="1">SRPBCC domain-containing protein</fullName>
    </submittedName>
</protein>
<dbReference type="SUPFAM" id="SSF55961">
    <property type="entry name" value="Bet v1-like"/>
    <property type="match status" value="1"/>
</dbReference>
<dbReference type="InterPro" id="IPR023393">
    <property type="entry name" value="START-like_dom_sf"/>
</dbReference>
<evidence type="ECO:0000313" key="1">
    <source>
        <dbReference type="EMBL" id="MBJ7609090.1"/>
    </source>
</evidence>
<gene>
    <name evidence="1" type="ORF">JF887_06620</name>
</gene>
<comment type="caution">
    <text evidence="1">The sequence shown here is derived from an EMBL/GenBank/DDBJ whole genome shotgun (WGS) entry which is preliminary data.</text>
</comment>
<proteinExistence type="predicted"/>